<reference evidence="2" key="2">
    <citation type="submission" date="2021-04" db="EMBL/GenBank/DDBJ databases">
        <authorList>
            <person name="Gilroy R."/>
        </authorList>
    </citation>
    <scope>NUCLEOTIDE SEQUENCE</scope>
    <source>
        <strain evidence="2">CHK118-2852</strain>
    </source>
</reference>
<dbReference type="GO" id="GO:0005829">
    <property type="term" value="C:cytosol"/>
    <property type="evidence" value="ECO:0007669"/>
    <property type="project" value="TreeGrafter"/>
</dbReference>
<comment type="caution">
    <text evidence="2">The sequence shown here is derived from an EMBL/GenBank/DDBJ whole genome shotgun (WGS) entry which is preliminary data.</text>
</comment>
<dbReference type="PANTHER" id="PTHR30327">
    <property type="entry name" value="UNCHARACTERIZED PROTEIN YQGE"/>
    <property type="match status" value="1"/>
</dbReference>
<dbReference type="InterPro" id="IPR003774">
    <property type="entry name" value="AlgH-like"/>
</dbReference>
<comment type="similarity">
    <text evidence="1">Belongs to the UPF0301 (AlgH) family.</text>
</comment>
<gene>
    <name evidence="2" type="ORF">H9807_11980</name>
</gene>
<sequence length="197" mass="22463">MCTNTDIFRIKSNHAIPTRGKVLISQPFLCDKLFGRSVILLIDHNNDGTMGLVMNKPFPLKLSEFFDNFTCWRTIPVYWGGPLGMDSLFYLHTIENIPGALPVRKGLYVNGDFEAIKDYINQADSIEGRIRFFIGYSGWASGQLTEEINDDSWIISRENTESLMNEKGTDNLWQTALSKLGGKYEIWSRFPQIPTLN</sequence>
<evidence type="ECO:0000313" key="2">
    <source>
        <dbReference type="EMBL" id="HIZ92810.1"/>
    </source>
</evidence>
<evidence type="ECO:0000256" key="1">
    <source>
        <dbReference type="ARBA" id="ARBA00009600"/>
    </source>
</evidence>
<dbReference type="AlphaFoldDB" id="A0A9D2KEA4"/>
<name>A0A9D2KEA4_9BACE</name>
<accession>A0A9D2KEA4</accession>
<dbReference type="EMBL" id="DXAV01000098">
    <property type="protein sequence ID" value="HIZ92810.1"/>
    <property type="molecule type" value="Genomic_DNA"/>
</dbReference>
<dbReference type="PANTHER" id="PTHR30327:SF1">
    <property type="entry name" value="UPF0301 PROTEIN YQGE"/>
    <property type="match status" value="1"/>
</dbReference>
<protein>
    <submittedName>
        <fullName evidence="2">YqgE/AlgH family protein</fullName>
    </submittedName>
</protein>
<organism evidence="2 3">
    <name type="scientific">Candidatus Bacteroides merdavium</name>
    <dbReference type="NCBI Taxonomy" id="2838472"/>
    <lineage>
        <taxon>Bacteria</taxon>
        <taxon>Pseudomonadati</taxon>
        <taxon>Bacteroidota</taxon>
        <taxon>Bacteroidia</taxon>
        <taxon>Bacteroidales</taxon>
        <taxon>Bacteroidaceae</taxon>
        <taxon>Bacteroides</taxon>
    </lineage>
</organism>
<dbReference type="SUPFAM" id="SSF143456">
    <property type="entry name" value="VC0467-like"/>
    <property type="match status" value="1"/>
</dbReference>
<reference evidence="2" key="1">
    <citation type="journal article" date="2021" name="PeerJ">
        <title>Extensive microbial diversity within the chicken gut microbiome revealed by metagenomics and culture.</title>
        <authorList>
            <person name="Gilroy R."/>
            <person name="Ravi A."/>
            <person name="Getino M."/>
            <person name="Pursley I."/>
            <person name="Horton D.L."/>
            <person name="Alikhan N.F."/>
            <person name="Baker D."/>
            <person name="Gharbi K."/>
            <person name="Hall N."/>
            <person name="Watson M."/>
            <person name="Adriaenssens E.M."/>
            <person name="Foster-Nyarko E."/>
            <person name="Jarju S."/>
            <person name="Secka A."/>
            <person name="Antonio M."/>
            <person name="Oren A."/>
            <person name="Chaudhuri R.R."/>
            <person name="La Ragione R."/>
            <person name="Hildebrand F."/>
            <person name="Pallen M.J."/>
        </authorList>
    </citation>
    <scope>NUCLEOTIDE SEQUENCE</scope>
    <source>
        <strain evidence="2">CHK118-2852</strain>
    </source>
</reference>
<dbReference type="Gene3D" id="3.40.1740.10">
    <property type="entry name" value="VC0467-like"/>
    <property type="match status" value="1"/>
</dbReference>
<proteinExistence type="inferred from homology"/>
<evidence type="ECO:0000313" key="3">
    <source>
        <dbReference type="Proteomes" id="UP000824108"/>
    </source>
</evidence>
<dbReference type="Proteomes" id="UP000824108">
    <property type="component" value="Unassembled WGS sequence"/>
</dbReference>
<dbReference type="Pfam" id="PF02622">
    <property type="entry name" value="DUF179"/>
    <property type="match status" value="1"/>
</dbReference>